<feature type="transmembrane region" description="Helical" evidence="5">
    <location>
        <begin position="220"/>
        <end position="248"/>
    </location>
</feature>
<dbReference type="Pfam" id="PF04932">
    <property type="entry name" value="Wzy_C"/>
    <property type="match status" value="1"/>
</dbReference>
<name>A0A0D8ZV38_9CYAN</name>
<evidence type="ECO:0000256" key="3">
    <source>
        <dbReference type="ARBA" id="ARBA00022989"/>
    </source>
</evidence>
<dbReference type="PATRIC" id="fig|1618023.3.peg.3115"/>
<dbReference type="Proteomes" id="UP000032452">
    <property type="component" value="Unassembled WGS sequence"/>
</dbReference>
<comment type="caution">
    <text evidence="7">The sequence shown here is derived from an EMBL/GenBank/DDBJ whole genome shotgun (WGS) entry which is preliminary data.</text>
</comment>
<evidence type="ECO:0000259" key="6">
    <source>
        <dbReference type="Pfam" id="PF04932"/>
    </source>
</evidence>
<feature type="transmembrane region" description="Helical" evidence="5">
    <location>
        <begin position="63"/>
        <end position="84"/>
    </location>
</feature>
<evidence type="ECO:0000256" key="5">
    <source>
        <dbReference type="SAM" id="Phobius"/>
    </source>
</evidence>
<evidence type="ECO:0000256" key="1">
    <source>
        <dbReference type="ARBA" id="ARBA00004141"/>
    </source>
</evidence>
<organism evidence="7 8">
    <name type="scientific">Aliterella atlantica CENA595</name>
    <dbReference type="NCBI Taxonomy" id="1618023"/>
    <lineage>
        <taxon>Bacteria</taxon>
        <taxon>Bacillati</taxon>
        <taxon>Cyanobacteriota</taxon>
        <taxon>Cyanophyceae</taxon>
        <taxon>Chroococcidiopsidales</taxon>
        <taxon>Aliterellaceae</taxon>
        <taxon>Aliterella</taxon>
    </lineage>
</organism>
<keyword evidence="4 5" id="KW-0472">Membrane</keyword>
<feature type="transmembrane region" description="Helical" evidence="5">
    <location>
        <begin position="254"/>
        <end position="277"/>
    </location>
</feature>
<accession>A0A0D8ZV38</accession>
<dbReference type="EMBL" id="JYON01000006">
    <property type="protein sequence ID" value="KJH72227.1"/>
    <property type="molecule type" value="Genomic_DNA"/>
</dbReference>
<dbReference type="AlphaFoldDB" id="A0A0D8ZV38"/>
<evidence type="ECO:0000313" key="7">
    <source>
        <dbReference type="EMBL" id="KJH72227.1"/>
    </source>
</evidence>
<feature type="transmembrane region" description="Helical" evidence="5">
    <location>
        <begin position="20"/>
        <end position="42"/>
    </location>
</feature>
<keyword evidence="2 5" id="KW-0812">Transmembrane</keyword>
<comment type="subcellular location">
    <subcellularLocation>
        <location evidence="1">Membrane</location>
        <topology evidence="1">Multi-pass membrane protein</topology>
    </subcellularLocation>
</comment>
<evidence type="ECO:0000313" key="8">
    <source>
        <dbReference type="Proteomes" id="UP000032452"/>
    </source>
</evidence>
<feature type="transmembrane region" description="Helical" evidence="5">
    <location>
        <begin position="336"/>
        <end position="364"/>
    </location>
</feature>
<feature type="transmembrane region" description="Helical" evidence="5">
    <location>
        <begin position="122"/>
        <end position="147"/>
    </location>
</feature>
<evidence type="ECO:0000256" key="4">
    <source>
        <dbReference type="ARBA" id="ARBA00023136"/>
    </source>
</evidence>
<keyword evidence="3 5" id="KW-1133">Transmembrane helix</keyword>
<dbReference type="STRING" id="1618023.UH38_07210"/>
<dbReference type="RefSeq" id="WP_045053983.1">
    <property type="nucleotide sequence ID" value="NZ_JYON01000006.1"/>
</dbReference>
<feature type="transmembrane region" description="Helical" evidence="5">
    <location>
        <begin position="90"/>
        <end position="110"/>
    </location>
</feature>
<gene>
    <name evidence="7" type="ORF">UH38_07210</name>
</gene>
<keyword evidence="8" id="KW-1185">Reference proteome</keyword>
<feature type="transmembrane region" description="Helical" evidence="5">
    <location>
        <begin position="188"/>
        <end position="208"/>
    </location>
</feature>
<dbReference type="GO" id="GO:0016020">
    <property type="term" value="C:membrane"/>
    <property type="evidence" value="ECO:0007669"/>
    <property type="project" value="UniProtKB-SubCell"/>
</dbReference>
<sequence>MQPRNFPERVIWYSIVGTYAFYLIGGIYIIIPAIAWVLFFYFCKKLWQQNDTTPASEKIHIPVMVWVWVAGMLLEELALIMGHIDFDLGLTALIKSSIGWAKGWAFFAIFPLVSCLQIRPQLLYRAACIVCLQTLIFAPIFILAYYIHLPELVYVSPLKIVGGPGPEFFEFRFFEIDPDNGEPRWRLFTPWAPALGFVANIYFVFSLYEKDKKWKWCGIIGSILMCLITASRLGILCLPAVSIIAWALSSLARPIFLIFIGLLSSLAAIFASPAIEAATTFLDKVKSSRASSTEVRGALARIALSRFSEAPIWGHGAVERGPHLVQFMVIGSHSTFYGILFIKGIVGFIGYVVPLLSSFVNLLIKAQKSETAKVGFSIVLLLFFYSFAENLEMLAYLIWPGLVMLGIAFKEKNSSIPHQP</sequence>
<feature type="domain" description="O-antigen ligase-related" evidence="6">
    <location>
        <begin position="219"/>
        <end position="352"/>
    </location>
</feature>
<protein>
    <submittedName>
        <fullName evidence="7">Capsular biosynthesis protein</fullName>
    </submittedName>
</protein>
<evidence type="ECO:0000256" key="2">
    <source>
        <dbReference type="ARBA" id="ARBA00022692"/>
    </source>
</evidence>
<reference evidence="7 8" key="1">
    <citation type="submission" date="2015-02" db="EMBL/GenBank/DDBJ databases">
        <title>Draft genome of a novel marine cyanobacterium (Chroococcales) isolated from South Atlantic Ocean.</title>
        <authorList>
            <person name="Rigonato J."/>
            <person name="Alvarenga D.O."/>
            <person name="Branco L.H."/>
            <person name="Varani A.M."/>
            <person name="Brandini F.P."/>
            <person name="Fiore M.F."/>
        </authorList>
    </citation>
    <scope>NUCLEOTIDE SEQUENCE [LARGE SCALE GENOMIC DNA]</scope>
    <source>
        <strain evidence="7 8">CENA595</strain>
    </source>
</reference>
<proteinExistence type="predicted"/>
<dbReference type="OrthoDB" id="484624at2"/>
<dbReference type="InterPro" id="IPR007016">
    <property type="entry name" value="O-antigen_ligase-rel_domated"/>
</dbReference>